<dbReference type="Gene3D" id="3.30.720.10">
    <property type="entry name" value="Signal recognition particle alu RNA binding heterodimer, srp9/1"/>
    <property type="match status" value="1"/>
</dbReference>
<name>A0ABC8RFQ1_9AQUA</name>
<keyword evidence="3" id="KW-1185">Reference proteome</keyword>
<proteinExistence type="predicted"/>
<dbReference type="SUPFAM" id="SSF54762">
    <property type="entry name" value="Signal recognition particle alu RNA binding heterodimer, SRP9/14"/>
    <property type="match status" value="1"/>
</dbReference>
<dbReference type="Proteomes" id="UP001642360">
    <property type="component" value="Unassembled WGS sequence"/>
</dbReference>
<evidence type="ECO:0000313" key="2">
    <source>
        <dbReference type="EMBL" id="CAK9143793.1"/>
    </source>
</evidence>
<reference evidence="2 3" key="1">
    <citation type="submission" date="2024-02" db="EMBL/GenBank/DDBJ databases">
        <authorList>
            <person name="Vignale AGUSTIN F."/>
            <person name="Sosa J E."/>
            <person name="Modenutti C."/>
        </authorList>
    </citation>
    <scope>NUCLEOTIDE SEQUENCE [LARGE SCALE GENOMIC DNA]</scope>
</reference>
<dbReference type="EMBL" id="CAUOFW020001336">
    <property type="protein sequence ID" value="CAK9143793.1"/>
    <property type="molecule type" value="Genomic_DNA"/>
</dbReference>
<protein>
    <recommendedName>
        <fullName evidence="1">SRP9 domain-containing protein</fullName>
    </recommendedName>
</protein>
<dbReference type="AlphaFoldDB" id="A0ABC8RFQ1"/>
<dbReference type="InterPro" id="IPR039432">
    <property type="entry name" value="SRP9_dom"/>
</dbReference>
<dbReference type="PANTHER" id="PTHR12834">
    <property type="entry name" value="SIGNAL RECOGNITION PARTICLE 9 KDA PROTEIN"/>
    <property type="match status" value="1"/>
</dbReference>
<feature type="domain" description="SRP9" evidence="1">
    <location>
        <begin position="5"/>
        <end position="46"/>
    </location>
</feature>
<dbReference type="Pfam" id="PF05486">
    <property type="entry name" value="SRP9-21"/>
    <property type="match status" value="1"/>
</dbReference>
<gene>
    <name evidence="2" type="ORF">ILEXP_LOCUS11530</name>
</gene>
<sequence length="94" mass="10636">MVYITSWDNFVEKSVKLFRANPERTRYGMKYRHCDGKLVLKVTDAKEAREEVPWAPTIREGDAREKVGVGRVAEALSAHVGDMREEAQAGRATV</sequence>
<evidence type="ECO:0000313" key="3">
    <source>
        <dbReference type="Proteomes" id="UP001642360"/>
    </source>
</evidence>
<organism evidence="2 3">
    <name type="scientific">Ilex paraguariensis</name>
    <name type="common">yerba mate</name>
    <dbReference type="NCBI Taxonomy" id="185542"/>
    <lineage>
        <taxon>Eukaryota</taxon>
        <taxon>Viridiplantae</taxon>
        <taxon>Streptophyta</taxon>
        <taxon>Embryophyta</taxon>
        <taxon>Tracheophyta</taxon>
        <taxon>Spermatophyta</taxon>
        <taxon>Magnoliopsida</taxon>
        <taxon>eudicotyledons</taxon>
        <taxon>Gunneridae</taxon>
        <taxon>Pentapetalae</taxon>
        <taxon>asterids</taxon>
        <taxon>campanulids</taxon>
        <taxon>Aquifoliales</taxon>
        <taxon>Aquifoliaceae</taxon>
        <taxon>Ilex</taxon>
    </lineage>
</organism>
<dbReference type="PANTHER" id="PTHR12834:SF12">
    <property type="entry name" value="SIGNAL RECOGNITION PARTICLE 9 KDA PROTEIN"/>
    <property type="match status" value="1"/>
</dbReference>
<comment type="caution">
    <text evidence="2">The sequence shown here is derived from an EMBL/GenBank/DDBJ whole genome shotgun (WGS) entry which is preliminary data.</text>
</comment>
<evidence type="ECO:0000259" key="1">
    <source>
        <dbReference type="Pfam" id="PF05486"/>
    </source>
</evidence>
<accession>A0ABC8RFQ1</accession>
<dbReference type="InterPro" id="IPR039914">
    <property type="entry name" value="SRP9-like"/>
</dbReference>
<dbReference type="InterPro" id="IPR009018">
    <property type="entry name" value="Signal_recog_particle_SRP9/14"/>
</dbReference>